<comment type="caution">
    <text evidence="2">The sequence shown here is derived from an EMBL/GenBank/DDBJ whole genome shotgun (WGS) entry which is preliminary data.</text>
</comment>
<feature type="region of interest" description="Disordered" evidence="1">
    <location>
        <begin position="96"/>
        <end position="162"/>
    </location>
</feature>
<proteinExistence type="predicted"/>
<evidence type="ECO:0000313" key="3">
    <source>
        <dbReference type="Proteomes" id="UP001152607"/>
    </source>
</evidence>
<dbReference type="OrthoDB" id="2563506at2759"/>
<name>A0A9W4UPI2_9PLEO</name>
<dbReference type="Proteomes" id="UP001152607">
    <property type="component" value="Unassembled WGS sequence"/>
</dbReference>
<feature type="region of interest" description="Disordered" evidence="1">
    <location>
        <begin position="38"/>
        <end position="57"/>
    </location>
</feature>
<reference evidence="2" key="1">
    <citation type="submission" date="2023-01" db="EMBL/GenBank/DDBJ databases">
        <authorList>
            <person name="Van Ghelder C."/>
            <person name="Rancurel C."/>
        </authorList>
    </citation>
    <scope>NUCLEOTIDE SEQUENCE</scope>
    <source>
        <strain evidence="2">CNCM I-4278</strain>
    </source>
</reference>
<protein>
    <submittedName>
        <fullName evidence="2">Uncharacterized protein</fullName>
    </submittedName>
</protein>
<dbReference type="AlphaFoldDB" id="A0A9W4UPI2"/>
<gene>
    <name evidence="2" type="ORF">PDIGIT_LOCUS11751</name>
</gene>
<accession>A0A9W4UPI2</accession>
<keyword evidence="3" id="KW-1185">Reference proteome</keyword>
<feature type="compositionally biased region" description="Low complexity" evidence="1">
    <location>
        <begin position="102"/>
        <end position="155"/>
    </location>
</feature>
<organism evidence="2 3">
    <name type="scientific">Periconia digitata</name>
    <dbReference type="NCBI Taxonomy" id="1303443"/>
    <lineage>
        <taxon>Eukaryota</taxon>
        <taxon>Fungi</taxon>
        <taxon>Dikarya</taxon>
        <taxon>Ascomycota</taxon>
        <taxon>Pezizomycotina</taxon>
        <taxon>Dothideomycetes</taxon>
        <taxon>Pleosporomycetidae</taxon>
        <taxon>Pleosporales</taxon>
        <taxon>Massarineae</taxon>
        <taxon>Periconiaceae</taxon>
        <taxon>Periconia</taxon>
    </lineage>
</organism>
<dbReference type="EMBL" id="CAOQHR010000008">
    <property type="protein sequence ID" value="CAI6338621.1"/>
    <property type="molecule type" value="Genomic_DNA"/>
</dbReference>
<sequence>MSSQMEWSPDFCLNCDCQMPEGGAYCSQACRLYDLEKGSTDPRTPSQLSSSASSTASSNGFYLPPAVNFSAYKASSSSRGFDMGYSSHQNYYPTNNGHYFVPATHSRQQPQQQPQQPQYYQYQQHHHQQQQQQPRSLTPSSSRSSLASTQSQTTSGISAHAANQLNHYVRQFDQTREVKRRLT</sequence>
<dbReference type="Pfam" id="PF12855">
    <property type="entry name" value="Ecl1"/>
    <property type="match status" value="1"/>
</dbReference>
<evidence type="ECO:0000256" key="1">
    <source>
        <dbReference type="SAM" id="MobiDB-lite"/>
    </source>
</evidence>
<evidence type="ECO:0000313" key="2">
    <source>
        <dbReference type="EMBL" id="CAI6338621.1"/>
    </source>
</evidence>
<dbReference type="InterPro" id="IPR024368">
    <property type="entry name" value="Ecl1/2/3"/>
</dbReference>